<comment type="cofactor">
    <cofactor evidence="1">
        <name>pyridoxal 5'-phosphate</name>
        <dbReference type="ChEBI" id="CHEBI:597326"/>
    </cofactor>
</comment>
<keyword evidence="4" id="KW-0663">Pyridoxal phosphate</keyword>
<dbReference type="EMBL" id="QENQ01000001">
    <property type="protein sequence ID" value="PVX29284.1"/>
    <property type="molecule type" value="Genomic_DNA"/>
</dbReference>
<gene>
    <name evidence="7" type="ORF">DD559_08035</name>
</gene>
<dbReference type="InterPro" id="IPR023927">
    <property type="entry name" value="SbnA"/>
</dbReference>
<evidence type="ECO:0000256" key="5">
    <source>
        <dbReference type="SAM" id="MobiDB-lite"/>
    </source>
</evidence>
<dbReference type="Gene3D" id="3.40.50.1100">
    <property type="match status" value="2"/>
</dbReference>
<sequence>MQFKELSVGNTPLVSLDRMFPPEVVPVFAKLEMLNVGGSVKDRTAHHMVSQALAAGRITADSHLVESSSGNLAIALAMIAQRQDIPFTAVVDPNLAPANRCLIEAFGGHIDLVTEKDEGGGYLQTRIRRVDELLESIPGAVWLNQYANPDNWRAHYHGIGEEIVREMPVEPTHVVAAVSTCGTLMGLARRLRARWPKIEVIAVDLEGSVIFGGQGGNRQIPGIGASRVPEQLALPEVDAVVYATDWESAIACRRLAKCEGILAGGSSGTVMAAIAKLIPRLDKGSRIVTLLPDRGERYLDTVYDPDWPAQERRVTKAFEASYRRLGERPTRVDDGRRPVPAATSSWMPPAHILPNAAQPEGLAR</sequence>
<dbReference type="Proteomes" id="UP000245890">
    <property type="component" value="Unassembled WGS sequence"/>
</dbReference>
<feature type="region of interest" description="Disordered" evidence="5">
    <location>
        <begin position="329"/>
        <end position="364"/>
    </location>
</feature>
<dbReference type="PANTHER" id="PTHR10314">
    <property type="entry name" value="CYSTATHIONINE BETA-SYNTHASE"/>
    <property type="match status" value="1"/>
</dbReference>
<proteinExistence type="predicted"/>
<comment type="subunit">
    <text evidence="2">Homodimer.</text>
</comment>
<evidence type="ECO:0000256" key="2">
    <source>
        <dbReference type="ARBA" id="ARBA00011738"/>
    </source>
</evidence>
<keyword evidence="3" id="KW-0808">Transferase</keyword>
<dbReference type="InterPro" id="IPR050214">
    <property type="entry name" value="Cys_Synth/Cystath_Beta-Synth"/>
</dbReference>
<evidence type="ECO:0000256" key="1">
    <source>
        <dbReference type="ARBA" id="ARBA00001933"/>
    </source>
</evidence>
<evidence type="ECO:0000313" key="7">
    <source>
        <dbReference type="EMBL" id="PVX29284.1"/>
    </source>
</evidence>
<dbReference type="GO" id="GO:1901605">
    <property type="term" value="P:alpha-amino acid metabolic process"/>
    <property type="evidence" value="ECO:0007669"/>
    <property type="project" value="UniProtKB-ARBA"/>
</dbReference>
<organism evidence="7 8">
    <name type="scientific">Sphingomonas pokkalii</name>
    <dbReference type="NCBI Taxonomy" id="2175090"/>
    <lineage>
        <taxon>Bacteria</taxon>
        <taxon>Pseudomonadati</taxon>
        <taxon>Pseudomonadota</taxon>
        <taxon>Alphaproteobacteria</taxon>
        <taxon>Sphingomonadales</taxon>
        <taxon>Sphingomonadaceae</taxon>
        <taxon>Sphingomonas</taxon>
    </lineage>
</organism>
<comment type="caution">
    <text evidence="7">The sequence shown here is derived from an EMBL/GenBank/DDBJ whole genome shotgun (WGS) entry which is preliminary data.</text>
</comment>
<dbReference type="InterPro" id="IPR001926">
    <property type="entry name" value="TrpB-like_PALP"/>
</dbReference>
<dbReference type="CDD" id="cd01561">
    <property type="entry name" value="CBS_like"/>
    <property type="match status" value="1"/>
</dbReference>
<reference evidence="7 8" key="1">
    <citation type="submission" date="2018-05" db="EMBL/GenBank/DDBJ databases">
        <title>Description of Sphingomonas pokkalii sp nov, isolated from the rhizosphere of saline tolerant pokkali rice and its draft genome analysis.</title>
        <authorList>
            <person name="Menon R."/>
            <person name="Kumari S."/>
            <person name="Rameshkumar N."/>
        </authorList>
    </citation>
    <scope>NUCLEOTIDE SEQUENCE [LARGE SCALE GENOMIC DNA]</scope>
    <source>
        <strain evidence="7 8">L3B27</strain>
    </source>
</reference>
<dbReference type="GO" id="GO:0016740">
    <property type="term" value="F:transferase activity"/>
    <property type="evidence" value="ECO:0007669"/>
    <property type="project" value="UniProtKB-KW"/>
</dbReference>
<dbReference type="AlphaFoldDB" id="A0A2U0SDB6"/>
<dbReference type="RefSeq" id="WP_116468723.1">
    <property type="nucleotide sequence ID" value="NZ_QENQ01000001.1"/>
</dbReference>
<accession>A0A2U0SDB6</accession>
<protein>
    <submittedName>
        <fullName evidence="7">2,3-diaminopropionate biosynthesis protein SbnA</fullName>
    </submittedName>
</protein>
<evidence type="ECO:0000256" key="4">
    <source>
        <dbReference type="ARBA" id="ARBA00022898"/>
    </source>
</evidence>
<dbReference type="Pfam" id="PF00291">
    <property type="entry name" value="PALP"/>
    <property type="match status" value="1"/>
</dbReference>
<dbReference type="NCBIfam" id="TIGR03945">
    <property type="entry name" value="PLP_SbnA_fam"/>
    <property type="match status" value="1"/>
</dbReference>
<evidence type="ECO:0000256" key="3">
    <source>
        <dbReference type="ARBA" id="ARBA00022679"/>
    </source>
</evidence>
<evidence type="ECO:0000313" key="8">
    <source>
        <dbReference type="Proteomes" id="UP000245890"/>
    </source>
</evidence>
<dbReference type="OrthoDB" id="9805733at2"/>
<feature type="domain" description="Tryptophan synthase beta chain-like PALP" evidence="6">
    <location>
        <begin position="6"/>
        <end position="293"/>
    </location>
</feature>
<keyword evidence="8" id="KW-1185">Reference proteome</keyword>
<dbReference type="InterPro" id="IPR036052">
    <property type="entry name" value="TrpB-like_PALP_sf"/>
</dbReference>
<name>A0A2U0SDB6_9SPHN</name>
<dbReference type="SUPFAM" id="SSF53686">
    <property type="entry name" value="Tryptophan synthase beta subunit-like PLP-dependent enzymes"/>
    <property type="match status" value="1"/>
</dbReference>
<evidence type="ECO:0000259" key="6">
    <source>
        <dbReference type="Pfam" id="PF00291"/>
    </source>
</evidence>